<evidence type="ECO:0000256" key="1">
    <source>
        <dbReference type="SAM" id="Phobius"/>
    </source>
</evidence>
<sequence length="188" mass="21111">MGLFLVHISTSTGLFALEVTCSYGLMWTKSCDPNKDCRKVQDRMAQNKSLLCREKHMNKCTEQSKATYSRFGREFSGCGQWIHMPNNPWYWCCMDSRGCPLHGSSSSPGIPWSQERHSNPKELSYAELSGSVHGRGSGPLSLDPISGIVFILIIIYVYGITRQRGTLQTKTKGQDAVLRSLQFNVKII</sequence>
<evidence type="ECO:0000313" key="4">
    <source>
        <dbReference type="Proteomes" id="UP000827986"/>
    </source>
</evidence>
<feature type="signal peptide" evidence="2">
    <location>
        <begin position="1"/>
        <end position="16"/>
    </location>
</feature>
<evidence type="ECO:0000313" key="3">
    <source>
        <dbReference type="EMBL" id="KAH1165525.1"/>
    </source>
</evidence>
<keyword evidence="1" id="KW-0812">Transmembrane</keyword>
<dbReference type="Proteomes" id="UP000827986">
    <property type="component" value="Unassembled WGS sequence"/>
</dbReference>
<proteinExistence type="predicted"/>
<protein>
    <submittedName>
        <fullName evidence="3">Uncharacterized protein</fullName>
    </submittedName>
</protein>
<gene>
    <name evidence="3" type="ORF">KIL84_023084</name>
</gene>
<accession>A0A9D4ARE6</accession>
<dbReference type="EMBL" id="JAHDVG010000488">
    <property type="protein sequence ID" value="KAH1165525.1"/>
    <property type="molecule type" value="Genomic_DNA"/>
</dbReference>
<keyword evidence="1" id="KW-1133">Transmembrane helix</keyword>
<comment type="caution">
    <text evidence="3">The sequence shown here is derived from an EMBL/GenBank/DDBJ whole genome shotgun (WGS) entry which is preliminary data.</text>
</comment>
<name>A0A9D4ARE6_9SAUR</name>
<keyword evidence="1" id="KW-0472">Membrane</keyword>
<dbReference type="AlphaFoldDB" id="A0A9D4ARE6"/>
<feature type="chain" id="PRO_5039050025" evidence="2">
    <location>
        <begin position="17"/>
        <end position="188"/>
    </location>
</feature>
<keyword evidence="2" id="KW-0732">Signal</keyword>
<feature type="transmembrane region" description="Helical" evidence="1">
    <location>
        <begin position="144"/>
        <end position="161"/>
    </location>
</feature>
<reference evidence="3" key="1">
    <citation type="submission" date="2021-09" db="EMBL/GenBank/DDBJ databases">
        <title>The genome of Mauremys mutica provides insights into the evolution of semi-aquatic lifestyle.</title>
        <authorList>
            <person name="Gong S."/>
            <person name="Gao Y."/>
        </authorList>
    </citation>
    <scope>NUCLEOTIDE SEQUENCE</scope>
    <source>
        <strain evidence="3">MM-2020</strain>
        <tissue evidence="3">Muscle</tissue>
    </source>
</reference>
<evidence type="ECO:0000256" key="2">
    <source>
        <dbReference type="SAM" id="SignalP"/>
    </source>
</evidence>
<keyword evidence="4" id="KW-1185">Reference proteome</keyword>
<organism evidence="3 4">
    <name type="scientific">Mauremys mutica</name>
    <name type="common">yellowpond turtle</name>
    <dbReference type="NCBI Taxonomy" id="74926"/>
    <lineage>
        <taxon>Eukaryota</taxon>
        <taxon>Metazoa</taxon>
        <taxon>Chordata</taxon>
        <taxon>Craniata</taxon>
        <taxon>Vertebrata</taxon>
        <taxon>Euteleostomi</taxon>
        <taxon>Archelosauria</taxon>
        <taxon>Testudinata</taxon>
        <taxon>Testudines</taxon>
        <taxon>Cryptodira</taxon>
        <taxon>Durocryptodira</taxon>
        <taxon>Testudinoidea</taxon>
        <taxon>Geoemydidae</taxon>
        <taxon>Geoemydinae</taxon>
        <taxon>Mauremys</taxon>
    </lineage>
</organism>